<dbReference type="EMBL" id="WTTO01000008">
    <property type="protein sequence ID" value="NAR72742.1"/>
    <property type="molecule type" value="Genomic_DNA"/>
</dbReference>
<proteinExistence type="predicted"/>
<evidence type="ECO:0000313" key="2">
    <source>
        <dbReference type="Proteomes" id="UP000451048"/>
    </source>
</evidence>
<gene>
    <name evidence="1" type="ORF">GPS52_04395</name>
</gene>
<dbReference type="RefSeq" id="WP_160127279.1">
    <property type="nucleotide sequence ID" value="NZ_CP031984.1"/>
</dbReference>
<dbReference type="Proteomes" id="UP000451048">
    <property type="component" value="Unassembled WGS sequence"/>
</dbReference>
<dbReference type="Pfam" id="PF10973">
    <property type="entry name" value="DUF2799"/>
    <property type="match status" value="1"/>
</dbReference>
<accession>A0AAJ2YSJ6</accession>
<dbReference type="AlphaFoldDB" id="A0AAJ2YSJ6"/>
<dbReference type="InterPro" id="IPR021242">
    <property type="entry name" value="DUF2799"/>
</dbReference>
<protein>
    <submittedName>
        <fullName evidence="1">DUF2799 domain-containing protein</fullName>
    </submittedName>
</protein>
<reference evidence="1 2" key="1">
    <citation type="submission" date="2019-12" db="EMBL/GenBank/DDBJ databases">
        <title>Acinetobacter haemolyticus comparative genomics.</title>
        <authorList>
            <person name="Castro-Jaimes S."/>
            <person name="Bello-Lopez E."/>
            <person name="Velazquez-Acosta C."/>
            <person name="Volkow-Fernandez P."/>
            <person name="Lozano-Zarain P."/>
            <person name="Castillo Ramirez S."/>
            <person name="Cevallos M.A."/>
        </authorList>
    </citation>
    <scope>NUCLEOTIDE SEQUENCE [LARGE SCALE GENOMIC DNA]</scope>
    <source>
        <strain evidence="1 2">AN10</strain>
    </source>
</reference>
<sequence>MSKDECLNANWELLGQRDGVAGAGSLAQQRGKVCAKYKVSLDRSLYADGYRKGVKTYCNPQAVFEYALHGQGDYQSCPLEMHNELRAYYQAAKSYYDAKENVEAIEYKIAKAKGRLAESNSREMSDYYRGVIVKNLELLSQARRNLNQEEMNLNQFKKDNF</sequence>
<evidence type="ECO:0000313" key="1">
    <source>
        <dbReference type="EMBL" id="NAR72742.1"/>
    </source>
</evidence>
<name>A0AAJ2YSJ6_ACIHA</name>
<organism evidence="1 2">
    <name type="scientific">Acinetobacter haemolyticus</name>
    <dbReference type="NCBI Taxonomy" id="29430"/>
    <lineage>
        <taxon>Bacteria</taxon>
        <taxon>Pseudomonadati</taxon>
        <taxon>Pseudomonadota</taxon>
        <taxon>Gammaproteobacteria</taxon>
        <taxon>Moraxellales</taxon>
        <taxon>Moraxellaceae</taxon>
        <taxon>Acinetobacter</taxon>
    </lineage>
</organism>
<comment type="caution">
    <text evidence="1">The sequence shown here is derived from an EMBL/GenBank/DDBJ whole genome shotgun (WGS) entry which is preliminary data.</text>
</comment>